<name>A0A017RWC1_9CLOT</name>
<comment type="caution">
    <text evidence="3">The sequence shown here is derived from an EMBL/GenBank/DDBJ whole genome shotgun (WGS) entry which is preliminary data.</text>
</comment>
<reference evidence="3 4" key="1">
    <citation type="journal article" date="2014" name="Genome Announc.">
        <title>Draft Genome Sequence of Fervidicella metallireducens Strain AeBT, an Iron-Reducing Thermoanaerobe from the Great Artesian Basin.</title>
        <authorList>
            <person name="Patel B.K."/>
        </authorList>
    </citation>
    <scope>NUCLEOTIDE SEQUENCE [LARGE SCALE GENOMIC DNA]</scope>
    <source>
        <strain evidence="3 4">AeB</strain>
    </source>
</reference>
<evidence type="ECO:0000313" key="3">
    <source>
        <dbReference type="EMBL" id="EYE88699.1"/>
    </source>
</evidence>
<evidence type="ECO:0000256" key="1">
    <source>
        <dbReference type="ARBA" id="ARBA00022679"/>
    </source>
</evidence>
<organism evidence="3 4">
    <name type="scientific">Fervidicella metallireducens AeB</name>
    <dbReference type="NCBI Taxonomy" id="1403537"/>
    <lineage>
        <taxon>Bacteria</taxon>
        <taxon>Bacillati</taxon>
        <taxon>Bacillota</taxon>
        <taxon>Clostridia</taxon>
        <taxon>Eubacteriales</taxon>
        <taxon>Clostridiaceae</taxon>
        <taxon>Fervidicella</taxon>
    </lineage>
</organism>
<dbReference type="GO" id="GO:0003810">
    <property type="term" value="F:protein-glutamine gamma-glutamyltransferase activity"/>
    <property type="evidence" value="ECO:0007669"/>
    <property type="project" value="InterPro"/>
</dbReference>
<dbReference type="Pfam" id="PF20085">
    <property type="entry name" value="TGL"/>
    <property type="match status" value="1"/>
</dbReference>
<keyword evidence="1" id="KW-0808">Transferase</keyword>
<dbReference type="RefSeq" id="WP_035379213.1">
    <property type="nucleotide sequence ID" value="NZ_AZQP01000015.1"/>
</dbReference>
<sequence>MIKISETIFPKTFINDYALNPIERKIFQILSESDFVYNYSSLNQLKFEIELRINIIEASKEFNKSKIQFKVFSEARCNPDFWELTPAGGFQLKKDILPAQGIKDIFSNSFKYATECSTAIIIIYYKALLKIFPDELFNTAFQNIYLRNWNYIDSDLNVFTYYKDRDFLPADCRYFKNPDFDPEKSQWQGENVIDLGNDTYFGHGIGIKNTESIVTILNQNRKPNATQSAYLTNSVTNPDYKHLANLYFNYISKTRYKFFKKIKPVR</sequence>
<evidence type="ECO:0000313" key="4">
    <source>
        <dbReference type="Proteomes" id="UP000019681"/>
    </source>
</evidence>
<dbReference type="AlphaFoldDB" id="A0A017RWC1"/>
<dbReference type="InterPro" id="IPR020916">
    <property type="entry name" value="Gln_gamma-glutamylTfrase_bac"/>
</dbReference>
<keyword evidence="4" id="KW-1185">Reference proteome</keyword>
<keyword evidence="2" id="KW-0749">Sporulation</keyword>
<dbReference type="NCBIfam" id="NF002869">
    <property type="entry name" value="PRK03187.1"/>
    <property type="match status" value="1"/>
</dbReference>
<dbReference type="GO" id="GO:0030435">
    <property type="term" value="P:sporulation resulting in formation of a cellular spore"/>
    <property type="evidence" value="ECO:0007669"/>
    <property type="project" value="UniProtKB-KW"/>
</dbReference>
<dbReference type="Proteomes" id="UP000019681">
    <property type="component" value="Unassembled WGS sequence"/>
</dbReference>
<dbReference type="HAMAP" id="MF_00727">
    <property type="entry name" value="Tgl"/>
    <property type="match status" value="1"/>
</dbReference>
<protein>
    <submittedName>
        <fullName evidence="3">Transglutaminase</fullName>
    </submittedName>
</protein>
<gene>
    <name evidence="3" type="ORF">Q428_06510</name>
</gene>
<dbReference type="OrthoDB" id="1845399at2"/>
<dbReference type="STRING" id="1403537.Q428_06510"/>
<evidence type="ECO:0000256" key="2">
    <source>
        <dbReference type="ARBA" id="ARBA00022969"/>
    </source>
</evidence>
<proteinExistence type="inferred from homology"/>
<dbReference type="EMBL" id="AZQP01000015">
    <property type="protein sequence ID" value="EYE88699.1"/>
    <property type="molecule type" value="Genomic_DNA"/>
</dbReference>
<accession>A0A017RWC1</accession>